<protein>
    <submittedName>
        <fullName evidence="1">DUF4259 domain-containing protein</fullName>
    </submittedName>
</protein>
<dbReference type="RefSeq" id="WP_189693868.1">
    <property type="nucleotide sequence ID" value="NZ_BNCM01000007.1"/>
</dbReference>
<dbReference type="Pfam" id="PF14078">
    <property type="entry name" value="DUF4259"/>
    <property type="match status" value="1"/>
</dbReference>
<comment type="caution">
    <text evidence="1">The sequence shown here is derived from an EMBL/GenBank/DDBJ whole genome shotgun (WGS) entry which is preliminary data.</text>
</comment>
<name>A0ABS1K5J3_9MICC</name>
<proteinExistence type="predicted"/>
<gene>
    <name evidence="1" type="ORF">JJE72_08535</name>
</gene>
<dbReference type="Proteomes" id="UP000639051">
    <property type="component" value="Unassembled WGS sequence"/>
</dbReference>
<evidence type="ECO:0000313" key="2">
    <source>
        <dbReference type="Proteomes" id="UP000639051"/>
    </source>
</evidence>
<organism evidence="1 2">
    <name type="scientific">Sinomonas cellulolyticus</name>
    <dbReference type="NCBI Taxonomy" id="2801916"/>
    <lineage>
        <taxon>Bacteria</taxon>
        <taxon>Bacillati</taxon>
        <taxon>Actinomycetota</taxon>
        <taxon>Actinomycetes</taxon>
        <taxon>Micrococcales</taxon>
        <taxon>Micrococcaceae</taxon>
        <taxon>Sinomonas</taxon>
    </lineage>
</organism>
<sequence length="133" mass="13905">MGAWSAEPFGNDMAADFAWELEESRDWARVEGALAEALVDEWLDADTASVAIAAAEIVAHGLGRPTQSDSYTQSVEAFISRVGAPPADLVGKAKQALTAAESPDGELSQLWEESGLAGDWAAENARLMAALGG</sequence>
<dbReference type="EMBL" id="JAERRC010000022">
    <property type="protein sequence ID" value="MBL0705551.1"/>
    <property type="molecule type" value="Genomic_DNA"/>
</dbReference>
<reference evidence="1 2" key="1">
    <citation type="submission" date="2021-01" db="EMBL/GenBank/DDBJ databases">
        <title>Genome public.</title>
        <authorList>
            <person name="Liu C."/>
            <person name="Sun Q."/>
        </authorList>
    </citation>
    <scope>NUCLEOTIDE SEQUENCE [LARGE SCALE GENOMIC DNA]</scope>
    <source>
        <strain evidence="1 2">JC656</strain>
    </source>
</reference>
<evidence type="ECO:0000313" key="1">
    <source>
        <dbReference type="EMBL" id="MBL0705551.1"/>
    </source>
</evidence>
<accession>A0ABS1K5J3</accession>
<dbReference type="InterPro" id="IPR025355">
    <property type="entry name" value="DUF4259"/>
</dbReference>
<keyword evidence="2" id="KW-1185">Reference proteome</keyword>